<dbReference type="EMBL" id="VRYY01000508">
    <property type="protein sequence ID" value="MBG3878222.1"/>
    <property type="molecule type" value="Genomic_DNA"/>
</dbReference>
<reference evidence="2 3" key="1">
    <citation type="submission" date="2019-08" db="EMBL/GenBank/DDBJ databases">
        <authorList>
            <person name="Luo N."/>
        </authorList>
    </citation>
    <scope>NUCLEOTIDE SEQUENCE [LARGE SCALE GENOMIC DNA]</scope>
    <source>
        <strain evidence="2 3">NCIMB 9442</strain>
    </source>
</reference>
<proteinExistence type="predicted"/>
<keyword evidence="3" id="KW-1185">Reference proteome</keyword>
<evidence type="ECO:0000256" key="1">
    <source>
        <dbReference type="SAM" id="MobiDB-lite"/>
    </source>
</evidence>
<name>A0ABS0J710_9BACT</name>
<evidence type="ECO:0000313" key="2">
    <source>
        <dbReference type="EMBL" id="MBG3878222.1"/>
    </source>
</evidence>
<gene>
    <name evidence="2" type="ORF">FVW20_14685</name>
</gene>
<organism evidence="2 3">
    <name type="scientific">Nitratidesulfovibrio oxamicus</name>
    <dbReference type="NCBI Taxonomy" id="32016"/>
    <lineage>
        <taxon>Bacteria</taxon>
        <taxon>Pseudomonadati</taxon>
        <taxon>Thermodesulfobacteriota</taxon>
        <taxon>Desulfovibrionia</taxon>
        <taxon>Desulfovibrionales</taxon>
        <taxon>Desulfovibrionaceae</taxon>
        <taxon>Nitratidesulfovibrio</taxon>
    </lineage>
</organism>
<sequence length="92" mass="10238">MAGDNRNGNNGQGGKSRKPLNPVRPDGLEVIFFYPCPHCRRQVPLISPTQPSMAQCDSCMQHFPIVPVDERTVRFLKVMLDNGRAAIDPDFA</sequence>
<feature type="region of interest" description="Disordered" evidence="1">
    <location>
        <begin position="1"/>
        <end position="23"/>
    </location>
</feature>
<dbReference type="RefSeq" id="WP_196610195.1">
    <property type="nucleotide sequence ID" value="NZ_VRYY01000508.1"/>
</dbReference>
<accession>A0ABS0J710</accession>
<comment type="caution">
    <text evidence="2">The sequence shown here is derived from an EMBL/GenBank/DDBJ whole genome shotgun (WGS) entry which is preliminary data.</text>
</comment>
<dbReference type="Proteomes" id="UP001194469">
    <property type="component" value="Unassembled WGS sequence"/>
</dbReference>
<evidence type="ECO:0000313" key="3">
    <source>
        <dbReference type="Proteomes" id="UP001194469"/>
    </source>
</evidence>
<protein>
    <submittedName>
        <fullName evidence="2">Uncharacterized protein</fullName>
    </submittedName>
</protein>